<organism evidence="2 3">
    <name type="scientific">Dendryphion nanum</name>
    <dbReference type="NCBI Taxonomy" id="256645"/>
    <lineage>
        <taxon>Eukaryota</taxon>
        <taxon>Fungi</taxon>
        <taxon>Dikarya</taxon>
        <taxon>Ascomycota</taxon>
        <taxon>Pezizomycotina</taxon>
        <taxon>Dothideomycetes</taxon>
        <taxon>Pleosporomycetidae</taxon>
        <taxon>Pleosporales</taxon>
        <taxon>Torulaceae</taxon>
        <taxon>Dendryphion</taxon>
    </lineage>
</organism>
<dbReference type="OrthoDB" id="10261951at2759"/>
<gene>
    <name evidence="2" type="ORF">B0J11DRAFT_517066</name>
</gene>
<keyword evidence="3" id="KW-1185">Reference proteome</keyword>
<dbReference type="EMBL" id="JAGMWT010000001">
    <property type="protein sequence ID" value="KAH7139548.1"/>
    <property type="molecule type" value="Genomic_DNA"/>
</dbReference>
<evidence type="ECO:0000313" key="3">
    <source>
        <dbReference type="Proteomes" id="UP000700596"/>
    </source>
</evidence>
<dbReference type="Proteomes" id="UP000700596">
    <property type="component" value="Unassembled WGS sequence"/>
</dbReference>
<reference evidence="2" key="1">
    <citation type="journal article" date="2021" name="Nat. Commun.">
        <title>Genetic determinants of endophytism in the Arabidopsis root mycobiome.</title>
        <authorList>
            <person name="Mesny F."/>
            <person name="Miyauchi S."/>
            <person name="Thiergart T."/>
            <person name="Pickel B."/>
            <person name="Atanasova L."/>
            <person name="Karlsson M."/>
            <person name="Huettel B."/>
            <person name="Barry K.W."/>
            <person name="Haridas S."/>
            <person name="Chen C."/>
            <person name="Bauer D."/>
            <person name="Andreopoulos W."/>
            <person name="Pangilinan J."/>
            <person name="LaButti K."/>
            <person name="Riley R."/>
            <person name="Lipzen A."/>
            <person name="Clum A."/>
            <person name="Drula E."/>
            <person name="Henrissat B."/>
            <person name="Kohler A."/>
            <person name="Grigoriev I.V."/>
            <person name="Martin F.M."/>
            <person name="Hacquard S."/>
        </authorList>
    </citation>
    <scope>NUCLEOTIDE SEQUENCE</scope>
    <source>
        <strain evidence="2">MPI-CAGE-CH-0243</strain>
    </source>
</reference>
<sequence>MSSSSTPQTPYAILPHPILIPPIPQPTRPSTFSYYGPIHSPSHPIASLAATFLSTNTSTSTSGSPSPSPPEPETQSALTALTTTLSTFLHATHTSDANPPTQKASCWFTIRVTGPTTEYRTPRWHQDGRMYPYDTGTEHIVRSKYALTLLGPRTLMLIPSKHVSEILARGEEKHYPWQHPQTSTDADIIPIPTDDEMYDADCALRAWLAESYISAPRVPIGEGEIVRFSWGRDDSPVHSEPDLVGERVFVSVLYGSEEEIRGMCEWREAKYGEVSLEG</sequence>
<protein>
    <submittedName>
        <fullName evidence="2">Uncharacterized protein</fullName>
    </submittedName>
</protein>
<name>A0A9P9IXP6_9PLEO</name>
<accession>A0A9P9IXP6</accession>
<comment type="caution">
    <text evidence="2">The sequence shown here is derived from an EMBL/GenBank/DDBJ whole genome shotgun (WGS) entry which is preliminary data.</text>
</comment>
<evidence type="ECO:0000313" key="2">
    <source>
        <dbReference type="EMBL" id="KAH7139548.1"/>
    </source>
</evidence>
<evidence type="ECO:0000256" key="1">
    <source>
        <dbReference type="SAM" id="MobiDB-lite"/>
    </source>
</evidence>
<feature type="region of interest" description="Disordered" evidence="1">
    <location>
        <begin position="55"/>
        <end position="76"/>
    </location>
</feature>
<dbReference type="AlphaFoldDB" id="A0A9P9IXP6"/>
<proteinExistence type="predicted"/>
<feature type="compositionally biased region" description="Low complexity" evidence="1">
    <location>
        <begin position="55"/>
        <end position="65"/>
    </location>
</feature>